<dbReference type="Gene3D" id="3.30.110.10">
    <property type="entry name" value="Translation initiation factor 3 (IF-3), C-terminal domain"/>
    <property type="match status" value="1"/>
</dbReference>
<proteinExistence type="inferred from homology"/>
<sequence length="279" mass="31179">MQHTRCVFSPARALQNVFLSHLDLSARRNMATAPSSISRPAAAFLGPRRLFSTNGGVRLKQFGRRPYKNNNKNDDSSTAKPISRFPTDNAIPYKFVKVADETGALSKPQRTSDVLATLDRQKYSLVMVAPPPEPKEDELEEGEEDVDENLSFQDMPLAEPEAAICRLIDKYAYAKVAEEKEKEARRKKLNTKELELNWAIAAHDLSHKIGQLEAFLSKGKTVEVMLAKRRGGRVATREEGEALIERLEEAATGVRAVVAKREGEFPGMVKLKFEGRKKA</sequence>
<keyword evidence="2 5" id="KW-0396">Initiation factor</keyword>
<keyword evidence="6" id="KW-1185">Reference proteome</keyword>
<evidence type="ECO:0000256" key="1">
    <source>
        <dbReference type="ARBA" id="ARBA00005439"/>
    </source>
</evidence>
<comment type="similarity">
    <text evidence="1">Belongs to the IF-3 family.</text>
</comment>
<evidence type="ECO:0000313" key="5">
    <source>
        <dbReference type="EMBL" id="KAK7966061.1"/>
    </source>
</evidence>
<evidence type="ECO:0000313" key="6">
    <source>
        <dbReference type="Proteomes" id="UP001391051"/>
    </source>
</evidence>
<evidence type="ECO:0000256" key="4">
    <source>
        <dbReference type="SAM" id="MobiDB-lite"/>
    </source>
</evidence>
<dbReference type="RefSeq" id="XP_066705453.1">
    <property type="nucleotide sequence ID" value="XM_066836560.1"/>
</dbReference>
<accession>A0ABR1QUS3</accession>
<dbReference type="InterPro" id="IPR036788">
    <property type="entry name" value="T_IF-3_C_sf"/>
</dbReference>
<dbReference type="GO" id="GO:0003743">
    <property type="term" value="F:translation initiation factor activity"/>
    <property type="evidence" value="ECO:0007669"/>
    <property type="project" value="UniProtKB-KW"/>
</dbReference>
<name>A0ABR1QUS3_9PEZI</name>
<dbReference type="EMBL" id="JAQQWE010000001">
    <property type="protein sequence ID" value="KAK7966061.1"/>
    <property type="molecule type" value="Genomic_DNA"/>
</dbReference>
<comment type="caution">
    <text evidence="5">The sequence shown here is derived from an EMBL/GenBank/DDBJ whole genome shotgun (WGS) entry which is preliminary data.</text>
</comment>
<feature type="region of interest" description="Disordered" evidence="4">
    <location>
        <begin position="62"/>
        <end position="85"/>
    </location>
</feature>
<gene>
    <name evidence="5" type="ORF">PG986_000338</name>
</gene>
<dbReference type="SUPFAM" id="SSF55200">
    <property type="entry name" value="Translation initiation factor IF3, C-terminal domain"/>
    <property type="match status" value="1"/>
</dbReference>
<organism evidence="5 6">
    <name type="scientific">Apiospora aurea</name>
    <dbReference type="NCBI Taxonomy" id="335848"/>
    <lineage>
        <taxon>Eukaryota</taxon>
        <taxon>Fungi</taxon>
        <taxon>Dikarya</taxon>
        <taxon>Ascomycota</taxon>
        <taxon>Pezizomycotina</taxon>
        <taxon>Sordariomycetes</taxon>
        <taxon>Xylariomycetidae</taxon>
        <taxon>Amphisphaeriales</taxon>
        <taxon>Apiosporaceae</taxon>
        <taxon>Apiospora</taxon>
    </lineage>
</organism>
<evidence type="ECO:0000256" key="3">
    <source>
        <dbReference type="ARBA" id="ARBA00022917"/>
    </source>
</evidence>
<keyword evidence="3" id="KW-0648">Protein biosynthesis</keyword>
<evidence type="ECO:0000256" key="2">
    <source>
        <dbReference type="ARBA" id="ARBA00022540"/>
    </source>
</evidence>
<dbReference type="InterPro" id="IPR001288">
    <property type="entry name" value="Translation_initiation_fac_3"/>
</dbReference>
<reference evidence="5 6" key="1">
    <citation type="submission" date="2023-01" db="EMBL/GenBank/DDBJ databases">
        <title>Analysis of 21 Apiospora genomes using comparative genomics revels a genus with tremendous synthesis potential of carbohydrate active enzymes and secondary metabolites.</title>
        <authorList>
            <person name="Sorensen T."/>
        </authorList>
    </citation>
    <scope>NUCLEOTIDE SEQUENCE [LARGE SCALE GENOMIC DNA]</scope>
    <source>
        <strain evidence="5 6">CBS 24483</strain>
    </source>
</reference>
<dbReference type="PANTHER" id="PTHR10938">
    <property type="entry name" value="TRANSLATION INITIATION FACTOR IF-3"/>
    <property type="match status" value="1"/>
</dbReference>
<protein>
    <submittedName>
        <fullName evidence="5">Translation initiation factor</fullName>
    </submittedName>
</protein>
<dbReference type="GeneID" id="92069622"/>
<dbReference type="Proteomes" id="UP001391051">
    <property type="component" value="Unassembled WGS sequence"/>
</dbReference>
<dbReference type="PANTHER" id="PTHR10938:SF0">
    <property type="entry name" value="TRANSLATION INITIATION FACTOR IF-3, MITOCHONDRIAL"/>
    <property type="match status" value="1"/>
</dbReference>